<organism evidence="2 3">
    <name type="scientific">Dyadobacter subterraneus</name>
    <dbReference type="NCBI Taxonomy" id="2773304"/>
    <lineage>
        <taxon>Bacteria</taxon>
        <taxon>Pseudomonadati</taxon>
        <taxon>Bacteroidota</taxon>
        <taxon>Cytophagia</taxon>
        <taxon>Cytophagales</taxon>
        <taxon>Spirosomataceae</taxon>
        <taxon>Dyadobacter</taxon>
    </lineage>
</organism>
<comment type="caution">
    <text evidence="2">The sequence shown here is derived from an EMBL/GenBank/DDBJ whole genome shotgun (WGS) entry which is preliminary data.</text>
</comment>
<evidence type="ECO:0000313" key="3">
    <source>
        <dbReference type="Proteomes" id="UP000634134"/>
    </source>
</evidence>
<proteinExistence type="predicted"/>
<accession>A0ABR9WNE6</accession>
<evidence type="ECO:0000313" key="2">
    <source>
        <dbReference type="EMBL" id="MBE9466366.1"/>
    </source>
</evidence>
<dbReference type="Gene3D" id="3.30.2310.20">
    <property type="entry name" value="RelE-like"/>
    <property type="match status" value="1"/>
</dbReference>
<dbReference type="Pfam" id="PF05016">
    <property type="entry name" value="ParE_toxin"/>
    <property type="match status" value="1"/>
</dbReference>
<dbReference type="Proteomes" id="UP000634134">
    <property type="component" value="Unassembled WGS sequence"/>
</dbReference>
<reference evidence="3" key="1">
    <citation type="submission" date="2023-07" db="EMBL/GenBank/DDBJ databases">
        <title>Dyadobacter sp. nov 'subterranea' isolated from contaminted grondwater.</title>
        <authorList>
            <person name="Szabo I."/>
            <person name="Al-Omari J."/>
            <person name="Szerdahelyi S.G."/>
            <person name="Rado J."/>
        </authorList>
    </citation>
    <scope>NUCLEOTIDE SEQUENCE [LARGE SCALE GENOMIC DNA]</scope>
    <source>
        <strain evidence="3">UP-52</strain>
    </source>
</reference>
<name>A0ABR9WNE6_9BACT</name>
<dbReference type="InterPro" id="IPR007712">
    <property type="entry name" value="RelE/ParE_toxin"/>
</dbReference>
<dbReference type="InterPro" id="IPR035093">
    <property type="entry name" value="RelE/ParE_toxin_dom_sf"/>
</dbReference>
<evidence type="ECO:0000256" key="1">
    <source>
        <dbReference type="ARBA" id="ARBA00022649"/>
    </source>
</evidence>
<dbReference type="EMBL" id="JACYGY010000002">
    <property type="protein sequence ID" value="MBE9466366.1"/>
    <property type="molecule type" value="Genomic_DNA"/>
</dbReference>
<keyword evidence="3" id="KW-1185">Reference proteome</keyword>
<protein>
    <submittedName>
        <fullName evidence="2">Type II toxin-antitoxin system RelE/ParE family toxin</fullName>
    </submittedName>
</protein>
<keyword evidence="1" id="KW-1277">Toxin-antitoxin system</keyword>
<gene>
    <name evidence="2" type="ORF">IEE83_31250</name>
</gene>
<sequence>MKIKWNKSAIKQLLDIIQFIEENEFQEYAEKVEKEILNRIRSLPETFHYQSLDRYKIDNDGSFRAFEFERYRISFRVKTTEIRILHIRHTSRLPKRH</sequence>
<dbReference type="RefSeq" id="WP_194124594.1">
    <property type="nucleotide sequence ID" value="NZ_JACYGY010000002.1"/>
</dbReference>